<evidence type="ECO:0000313" key="4">
    <source>
        <dbReference type="Proteomes" id="UP000245910"/>
    </source>
</evidence>
<dbReference type="SUPFAM" id="SSF54506">
    <property type="entry name" value="Diaminopimelate epimerase-like"/>
    <property type="match status" value="1"/>
</dbReference>
<sequence>MPFKRSFNTVGIHCAGEVCDVIVGGVRDAPGKTMFEKMMHFWKKEDQIRQLVLNEPRGSMNHCHNLVLPPCNPEADAGFIIMEHEDYPPMSGANALATTTCLLETGMIPMQEPETVVKLDTPAGLITVYAECENGKCKSVRFHNVPAFVFALDKEVEIPELGKIKVDIAYGGMIYILVDAASVGVKIKNTNGAKIVELGERIKRAVAAQTGFSHPENAEINIMSVLEFTEPLEPYKDGKAATNTVVVSPGRLDRSPCGTGTCARLAVLYERGQLNEGEPLYHRSVIGTEFIGRIHGTTRVGNYSAVYPSVTGSAWITSFKQVVLDSTDPFPEGFRVGDSWHLDPED</sequence>
<dbReference type="InterPro" id="IPR008794">
    <property type="entry name" value="Pro_racemase_fam"/>
</dbReference>
<evidence type="ECO:0000313" key="3">
    <source>
        <dbReference type="EMBL" id="CEI63694.1"/>
    </source>
</evidence>
<dbReference type="EMBL" id="LN649229">
    <property type="protein sequence ID" value="CEI63694.1"/>
    <property type="molecule type" value="Genomic_DNA"/>
</dbReference>
<evidence type="ECO:0008006" key="5">
    <source>
        <dbReference type="Google" id="ProtNLM"/>
    </source>
</evidence>
<feature type="active site" description="Proton acceptor" evidence="2">
    <location>
        <position position="91"/>
    </location>
</feature>
<dbReference type="PANTHER" id="PTHR33442">
    <property type="entry name" value="TRANS-3-HYDROXY-L-PROLINE DEHYDRATASE"/>
    <property type="match status" value="1"/>
</dbReference>
<dbReference type="AlphaFoldDB" id="A0A2L2SZT3"/>
<dbReference type="PIRSF" id="PIRSF029792">
    <property type="entry name" value="Pro_racemase"/>
    <property type="match status" value="1"/>
</dbReference>
<evidence type="ECO:0000256" key="1">
    <source>
        <dbReference type="ARBA" id="ARBA00007529"/>
    </source>
</evidence>
<name>A0A2L2SZT3_9HYPO</name>
<dbReference type="Proteomes" id="UP000245910">
    <property type="component" value="Chromosome I"/>
</dbReference>
<keyword evidence="4" id="KW-1185">Reference proteome</keyword>
<evidence type="ECO:0000256" key="2">
    <source>
        <dbReference type="PIRSR" id="PIRSR029792-1"/>
    </source>
</evidence>
<proteinExistence type="inferred from homology"/>
<accession>A0A2L2SZT3</accession>
<dbReference type="Gene3D" id="3.10.310.10">
    <property type="entry name" value="Diaminopimelate Epimerase, Chain A, domain 1"/>
    <property type="match status" value="2"/>
</dbReference>
<dbReference type="GO" id="GO:0047580">
    <property type="term" value="F:4-hydroxyproline epimerase activity"/>
    <property type="evidence" value="ECO:0007669"/>
    <property type="project" value="TreeGrafter"/>
</dbReference>
<comment type="similarity">
    <text evidence="1">Belongs to the proline racemase family.</text>
</comment>
<feature type="active site" description="Proton donor" evidence="2">
    <location>
        <position position="257"/>
    </location>
</feature>
<protein>
    <recommendedName>
        <fullName evidence="5">Proline racemase</fullName>
    </recommendedName>
</protein>
<organism evidence="3 4">
    <name type="scientific">Fusarium venenatum</name>
    <dbReference type="NCBI Taxonomy" id="56646"/>
    <lineage>
        <taxon>Eukaryota</taxon>
        <taxon>Fungi</taxon>
        <taxon>Dikarya</taxon>
        <taxon>Ascomycota</taxon>
        <taxon>Pezizomycotina</taxon>
        <taxon>Sordariomycetes</taxon>
        <taxon>Hypocreomycetidae</taxon>
        <taxon>Hypocreales</taxon>
        <taxon>Nectriaceae</taxon>
        <taxon>Fusarium</taxon>
    </lineage>
</organism>
<dbReference type="STRING" id="56646.A0A2L2SZT3"/>
<dbReference type="FunFam" id="3.10.310.10:FF:000005">
    <property type="entry name" value="Proline racemase"/>
    <property type="match status" value="1"/>
</dbReference>
<reference evidence="4" key="1">
    <citation type="submission" date="2014-10" db="EMBL/GenBank/DDBJ databases">
        <authorList>
            <person name="King R."/>
        </authorList>
    </citation>
    <scope>NUCLEOTIDE SEQUENCE [LARGE SCALE GENOMIC DNA]</scope>
    <source>
        <strain evidence="4">A3/5</strain>
    </source>
</reference>
<dbReference type="PANTHER" id="PTHR33442:SF5">
    <property type="entry name" value="BIFUNCTIONAL TRANS-3-HYDROXY-L-PROLINE DEHYDRATASE_2-EPIMERASE"/>
    <property type="match status" value="1"/>
</dbReference>
<dbReference type="OrthoDB" id="6409228at2759"/>
<dbReference type="SFLD" id="SFLDS00028">
    <property type="entry name" value="Proline_Racemase"/>
    <property type="match status" value="1"/>
</dbReference>
<dbReference type="Pfam" id="PF05544">
    <property type="entry name" value="Pro_racemase"/>
    <property type="match status" value="1"/>
</dbReference>